<protein>
    <recommendedName>
        <fullName evidence="4">Transcriptional regulator LacI/GalR-like sensor domain-containing protein</fullName>
    </recommendedName>
</protein>
<dbReference type="PANTHER" id="PTHR30146:SF109">
    <property type="entry name" value="HTH-TYPE TRANSCRIPTIONAL REGULATOR GALS"/>
    <property type="match status" value="1"/>
</dbReference>
<dbReference type="RefSeq" id="WP_126178114.1">
    <property type="nucleotide sequence ID" value="NZ_PELN01000248.1"/>
</dbReference>
<feature type="domain" description="Transcriptional regulator LacI/GalR-like sensor" evidence="4">
    <location>
        <begin position="19"/>
        <end position="143"/>
    </location>
</feature>
<dbReference type="Pfam" id="PF13377">
    <property type="entry name" value="Peripla_BP_3"/>
    <property type="match status" value="1"/>
</dbReference>
<dbReference type="PANTHER" id="PTHR30146">
    <property type="entry name" value="LACI-RELATED TRANSCRIPTIONAL REPRESSOR"/>
    <property type="match status" value="1"/>
</dbReference>
<reference evidence="5 6" key="1">
    <citation type="journal article" date="2019" name="Extremophiles">
        <title>Biogeography of thermophiles and predominance of Thermus scotoductus in domestic water heaters.</title>
        <authorList>
            <person name="Wilpiszeski R.L."/>
            <person name="Zhang Z."/>
            <person name="House C.H."/>
        </authorList>
    </citation>
    <scope>NUCLEOTIDE SEQUENCE [LARGE SCALE GENOMIC DNA]</scope>
    <source>
        <strain evidence="5 6">32_S32</strain>
    </source>
</reference>
<dbReference type="Gene3D" id="3.40.50.2300">
    <property type="match status" value="2"/>
</dbReference>
<evidence type="ECO:0000256" key="2">
    <source>
        <dbReference type="ARBA" id="ARBA00023125"/>
    </source>
</evidence>
<evidence type="ECO:0000256" key="1">
    <source>
        <dbReference type="ARBA" id="ARBA00023015"/>
    </source>
</evidence>
<dbReference type="AlphaFoldDB" id="A0A430R822"/>
<dbReference type="InterPro" id="IPR046335">
    <property type="entry name" value="LacI/GalR-like_sensor"/>
</dbReference>
<dbReference type="InterPro" id="IPR028082">
    <property type="entry name" value="Peripla_BP_I"/>
</dbReference>
<sequence>MTERGVYLDNFSAAYRATAYLIAKGHEKVVHISSHRGGADVRDRLLGYRKAMREAGLTPRVVYGDLLEGGGYKAAGELIQRFPDATALFVANDQMAIGARLYLYERGLRVPEDVSLIGFDDIPLAAYQIPPLTTVRQPAWEVGGRVKIYV</sequence>
<dbReference type="Proteomes" id="UP000286910">
    <property type="component" value="Unassembled WGS sequence"/>
</dbReference>
<proteinExistence type="predicted"/>
<comment type="caution">
    <text evidence="5">The sequence shown here is derived from an EMBL/GenBank/DDBJ whole genome shotgun (WGS) entry which is preliminary data.</text>
</comment>
<dbReference type="CDD" id="cd06267">
    <property type="entry name" value="PBP1_LacI_sugar_binding-like"/>
    <property type="match status" value="1"/>
</dbReference>
<dbReference type="EMBL" id="PELR01000180">
    <property type="protein sequence ID" value="RTH03494.1"/>
    <property type="molecule type" value="Genomic_DNA"/>
</dbReference>
<keyword evidence="3" id="KW-0804">Transcription</keyword>
<keyword evidence="2" id="KW-0238">DNA-binding</keyword>
<organism evidence="5 6">
    <name type="scientific">Thermus scotoductus</name>
    <dbReference type="NCBI Taxonomy" id="37636"/>
    <lineage>
        <taxon>Bacteria</taxon>
        <taxon>Thermotogati</taxon>
        <taxon>Deinococcota</taxon>
        <taxon>Deinococci</taxon>
        <taxon>Thermales</taxon>
        <taxon>Thermaceae</taxon>
        <taxon>Thermus</taxon>
    </lineage>
</organism>
<gene>
    <name evidence="5" type="ORF">CSW45_06690</name>
</gene>
<accession>A0A430R822</accession>
<evidence type="ECO:0000313" key="6">
    <source>
        <dbReference type="Proteomes" id="UP000286910"/>
    </source>
</evidence>
<name>A0A430R822_THESC</name>
<dbReference type="GO" id="GO:0000976">
    <property type="term" value="F:transcription cis-regulatory region binding"/>
    <property type="evidence" value="ECO:0007669"/>
    <property type="project" value="TreeGrafter"/>
</dbReference>
<dbReference type="GO" id="GO:0003700">
    <property type="term" value="F:DNA-binding transcription factor activity"/>
    <property type="evidence" value="ECO:0007669"/>
    <property type="project" value="TreeGrafter"/>
</dbReference>
<evidence type="ECO:0000259" key="4">
    <source>
        <dbReference type="Pfam" id="PF13377"/>
    </source>
</evidence>
<evidence type="ECO:0000313" key="5">
    <source>
        <dbReference type="EMBL" id="RTH03494.1"/>
    </source>
</evidence>
<dbReference type="SUPFAM" id="SSF53822">
    <property type="entry name" value="Periplasmic binding protein-like I"/>
    <property type="match status" value="1"/>
</dbReference>
<keyword evidence="1" id="KW-0805">Transcription regulation</keyword>
<evidence type="ECO:0000256" key="3">
    <source>
        <dbReference type="ARBA" id="ARBA00023163"/>
    </source>
</evidence>